<sequence>MVATSIAQSKNFEEISSYDNDGIDENDFVVEVQDFFFDSVEVIKDTLVLNSDSTIKQSTPVALNHDFRQQSESIKLTPDQMHQVLIIVLGTIAFFILIIAACIWLRSYIHTQKALRWLYEQTNQQVILERMKIESKTFQEHAAIYIRVLNHDQDVDKLVKIGNSATIDVVKCTCDISAQSLDDFVNSVNAAIDTVEELALKVKKAPHRVKCAAWRNKLLQLKEKCDLFHHDAQEALETIIERALWKTWTLDELDRKWNFFHSLGLTGMEEWYKEACIALKRREDYITKMTLLHQECLESTSMENLRSLEDCIVKALSDGWVDERISKMERYVNDMRVGNDQQLIVLNFTQPANAAMNKMQYLINHRELQIQKNIECDQMTRAQATTHVERMIFDYNMHIEKLNAKRQSEETRLREYHNAYEKQRRDKIDRDRKRFEEAEKLFQQNNQAKLQRAKLKREQQEQDRLRIQEEKRQEEEKKLIQERQQRDWLHAQRWMFWSGLLLLFIFCMMFWDVVSSRGFLSPSCDEGTSWSPFSSAS</sequence>
<gene>
    <name evidence="3" type="ORF">THRCLA_11819</name>
</gene>
<evidence type="ECO:0000256" key="1">
    <source>
        <dbReference type="SAM" id="Coils"/>
    </source>
</evidence>
<organism evidence="3 4">
    <name type="scientific">Thraustotheca clavata</name>
    <dbReference type="NCBI Taxonomy" id="74557"/>
    <lineage>
        <taxon>Eukaryota</taxon>
        <taxon>Sar</taxon>
        <taxon>Stramenopiles</taxon>
        <taxon>Oomycota</taxon>
        <taxon>Saprolegniomycetes</taxon>
        <taxon>Saprolegniales</taxon>
        <taxon>Achlyaceae</taxon>
        <taxon>Thraustotheca</taxon>
    </lineage>
</organism>
<keyword evidence="2" id="KW-0472">Membrane</keyword>
<evidence type="ECO:0000256" key="2">
    <source>
        <dbReference type="SAM" id="Phobius"/>
    </source>
</evidence>
<accession>A0A1V9Y6K0</accession>
<comment type="caution">
    <text evidence="3">The sequence shown here is derived from an EMBL/GenBank/DDBJ whole genome shotgun (WGS) entry which is preliminary data.</text>
</comment>
<feature type="transmembrane region" description="Helical" evidence="2">
    <location>
        <begin position="84"/>
        <end position="105"/>
    </location>
</feature>
<keyword evidence="4" id="KW-1185">Reference proteome</keyword>
<keyword evidence="2" id="KW-0812">Transmembrane</keyword>
<evidence type="ECO:0000313" key="3">
    <source>
        <dbReference type="EMBL" id="OQR81340.1"/>
    </source>
</evidence>
<feature type="coiled-coil region" evidence="1">
    <location>
        <begin position="399"/>
        <end position="485"/>
    </location>
</feature>
<name>A0A1V9Y6K0_9STRA</name>
<dbReference type="AlphaFoldDB" id="A0A1V9Y6K0"/>
<dbReference type="EMBL" id="JNBS01005032">
    <property type="protein sequence ID" value="OQR81340.1"/>
    <property type="molecule type" value="Genomic_DNA"/>
</dbReference>
<reference evidence="3 4" key="1">
    <citation type="journal article" date="2014" name="Genome Biol. Evol.">
        <title>The secreted proteins of Achlya hypogyna and Thraustotheca clavata identify the ancestral oomycete secretome and reveal gene acquisitions by horizontal gene transfer.</title>
        <authorList>
            <person name="Misner I."/>
            <person name="Blouin N."/>
            <person name="Leonard G."/>
            <person name="Richards T.A."/>
            <person name="Lane C.E."/>
        </authorList>
    </citation>
    <scope>NUCLEOTIDE SEQUENCE [LARGE SCALE GENOMIC DNA]</scope>
    <source>
        <strain evidence="3 4">ATCC 34112</strain>
    </source>
</reference>
<dbReference type="Proteomes" id="UP000243217">
    <property type="component" value="Unassembled WGS sequence"/>
</dbReference>
<protein>
    <submittedName>
        <fullName evidence="3">Uncharacterized protein</fullName>
    </submittedName>
</protein>
<dbReference type="OrthoDB" id="78409at2759"/>
<feature type="non-terminal residue" evidence="3">
    <location>
        <position position="537"/>
    </location>
</feature>
<feature type="transmembrane region" description="Helical" evidence="2">
    <location>
        <begin position="494"/>
        <end position="511"/>
    </location>
</feature>
<keyword evidence="2" id="KW-1133">Transmembrane helix</keyword>
<keyword evidence="1" id="KW-0175">Coiled coil</keyword>
<evidence type="ECO:0000313" key="4">
    <source>
        <dbReference type="Proteomes" id="UP000243217"/>
    </source>
</evidence>
<proteinExistence type="predicted"/>